<keyword evidence="3" id="KW-0597">Phosphoprotein</keyword>
<dbReference type="InterPro" id="IPR023214">
    <property type="entry name" value="HAD_sf"/>
</dbReference>
<dbReference type="PROSITE" id="PS50075">
    <property type="entry name" value="CARRIER"/>
    <property type="match status" value="1"/>
</dbReference>
<organism evidence="6 7">
    <name type="scientific">Mastigocoleus testarum BC008</name>
    <dbReference type="NCBI Taxonomy" id="371196"/>
    <lineage>
        <taxon>Bacteria</taxon>
        <taxon>Bacillati</taxon>
        <taxon>Cyanobacteriota</taxon>
        <taxon>Cyanophyceae</taxon>
        <taxon>Nostocales</taxon>
        <taxon>Hapalosiphonaceae</taxon>
        <taxon>Mastigocoleus</taxon>
    </lineage>
</organism>
<comment type="caution">
    <text evidence="6">The sequence shown here is derived from an EMBL/GenBank/DDBJ whole genome shotgun (WGS) entry which is preliminary data.</text>
</comment>
<dbReference type="InterPro" id="IPR016181">
    <property type="entry name" value="Acyl_CoA_acyltransferase"/>
</dbReference>
<dbReference type="InterPro" id="IPR006162">
    <property type="entry name" value="Ppantetheine_attach_site"/>
</dbReference>
<keyword evidence="7" id="KW-1185">Reference proteome</keyword>
<dbReference type="SUPFAM" id="SSF47336">
    <property type="entry name" value="ACP-like"/>
    <property type="match status" value="1"/>
</dbReference>
<evidence type="ECO:0000313" key="7">
    <source>
        <dbReference type="Proteomes" id="UP000053372"/>
    </source>
</evidence>
<dbReference type="InterPro" id="IPR029058">
    <property type="entry name" value="AB_hydrolase_fold"/>
</dbReference>
<feature type="compositionally biased region" description="Polar residues" evidence="4">
    <location>
        <begin position="613"/>
        <end position="638"/>
    </location>
</feature>
<dbReference type="Proteomes" id="UP000053372">
    <property type="component" value="Unassembled WGS sequence"/>
</dbReference>
<dbReference type="InterPro" id="IPR020806">
    <property type="entry name" value="PKS_PP-bd"/>
</dbReference>
<evidence type="ECO:0000256" key="3">
    <source>
        <dbReference type="ARBA" id="ARBA00022553"/>
    </source>
</evidence>
<evidence type="ECO:0000259" key="5">
    <source>
        <dbReference type="PROSITE" id="PS50075"/>
    </source>
</evidence>
<dbReference type="Gene3D" id="3.40.630.30">
    <property type="match status" value="1"/>
</dbReference>
<proteinExistence type="predicted"/>
<dbReference type="Gene3D" id="3.40.50.1820">
    <property type="entry name" value="alpha/beta hydrolase"/>
    <property type="match status" value="1"/>
</dbReference>
<keyword evidence="2" id="KW-0596">Phosphopantetheine</keyword>
<dbReference type="Gene3D" id="3.40.50.1110">
    <property type="entry name" value="SGNH hydrolase"/>
    <property type="match status" value="1"/>
</dbReference>
<sequence length="780" mass="88704">MLPTGLIKKVKDSPEAGQSSGNELSKGKREKIIQNIAIAASFTSEPVKDTLEFWMQEIGIFHSIEFAPYNQIFQQLLDKNSITSQNQQGVNLILIRFEDWYQDDETFKHSVEEFLLAMQGATQGSKTPYLVCICPVSPSALGDINRVQLYRDMETWLVSELNHINGVYVVTYEELNRTYPVADYYDPYGEEEGKIPYTPSFFCALGTMLARKIHALKSLPYKVIVLDCDNTLWSGVCGEDGSTGVKISPPYQALQKFIIAQQEAGKLICLCSKNVEADVFAVFEQHPDMLLKTDRVVNWRINWKTKSENLKSLAAELQLGLDSFIFIDDNPVECGEVKANCPQVLTLQLPKECEQIPQFIQHIWAFDQIQVTKEDQKRTELYQQNVQRQRLHQKSLTFTDFLTKLGLEIEISQMKPEDLPRVSQLTQRTNQFNFTTIRRSEVEIQQLCDSGMLECRVVRVKDRFGDYGLVGLMLFSSNDNDDVLSVDTFLLSCRVLGRGVEHRVVSYLGKTARDKGLSKVNLLYQQTQKNKPALDFLESISEKLKLDECNQEKYNQEDRDLRMDNVNTVIATIGSNPKPLKVGNECVTPKNNTVELFQFSSTALTRLTFNPNQVETETPSPQDLQQNNSQQIETTNTSDLRDSSEGIIWERVAKELYTPELILQEILYRQQRQRPELEIGFVAPRTSVEKAIASLFAEVLKIDRVGINDNFFELGGNSLSATHLISRLRDAFKLELSLNLLFEFPTVTGLAESFQVLQTTTQHISSSIADTEDEYDEGVL</sequence>
<dbReference type="EMBL" id="LMTZ01000055">
    <property type="protein sequence ID" value="KST68614.1"/>
    <property type="molecule type" value="Genomic_DNA"/>
</dbReference>
<feature type="domain" description="Carrier" evidence="5">
    <location>
        <begin position="683"/>
        <end position="758"/>
    </location>
</feature>
<dbReference type="GO" id="GO:0031177">
    <property type="term" value="F:phosphopantetheine binding"/>
    <property type="evidence" value="ECO:0007669"/>
    <property type="project" value="InterPro"/>
</dbReference>
<gene>
    <name evidence="6" type="ORF">BC008_33750</name>
</gene>
<accession>A0A0V7ZWL5</accession>
<dbReference type="SUPFAM" id="SSF55729">
    <property type="entry name" value="Acyl-CoA N-acyltransferases (Nat)"/>
    <property type="match status" value="1"/>
</dbReference>
<dbReference type="InterPro" id="IPR010033">
    <property type="entry name" value="HAD_SF_ppase_IIIC"/>
</dbReference>
<comment type="cofactor">
    <cofactor evidence="1">
        <name>pantetheine 4'-phosphate</name>
        <dbReference type="ChEBI" id="CHEBI:47942"/>
    </cofactor>
</comment>
<evidence type="ECO:0000256" key="2">
    <source>
        <dbReference type="ARBA" id="ARBA00022450"/>
    </source>
</evidence>
<dbReference type="AlphaFoldDB" id="A0A0V7ZWL5"/>
<dbReference type="SMART" id="SM00823">
    <property type="entry name" value="PKS_PP"/>
    <property type="match status" value="1"/>
</dbReference>
<evidence type="ECO:0000256" key="4">
    <source>
        <dbReference type="SAM" id="MobiDB-lite"/>
    </source>
</evidence>
<dbReference type="NCBIfam" id="TIGR01686">
    <property type="entry name" value="FkbH"/>
    <property type="match status" value="1"/>
</dbReference>
<dbReference type="Pfam" id="PF00550">
    <property type="entry name" value="PP-binding"/>
    <property type="match status" value="1"/>
</dbReference>
<dbReference type="SUPFAM" id="SSF56784">
    <property type="entry name" value="HAD-like"/>
    <property type="match status" value="1"/>
</dbReference>
<name>A0A0V7ZWL5_9CYAN</name>
<dbReference type="GO" id="GO:0043041">
    <property type="term" value="P:amino acid activation for nonribosomal peptide biosynthetic process"/>
    <property type="evidence" value="ECO:0007669"/>
    <property type="project" value="TreeGrafter"/>
</dbReference>
<dbReference type="InterPro" id="IPR009081">
    <property type="entry name" value="PP-bd_ACP"/>
</dbReference>
<dbReference type="PANTHER" id="PTHR45527:SF1">
    <property type="entry name" value="FATTY ACID SYNTHASE"/>
    <property type="match status" value="1"/>
</dbReference>
<dbReference type="InterPro" id="IPR010037">
    <property type="entry name" value="FkbH_domain"/>
</dbReference>
<dbReference type="GO" id="GO:0005737">
    <property type="term" value="C:cytoplasm"/>
    <property type="evidence" value="ECO:0007669"/>
    <property type="project" value="TreeGrafter"/>
</dbReference>
<dbReference type="PROSITE" id="PS00012">
    <property type="entry name" value="PHOSPHOPANTETHEINE"/>
    <property type="match status" value="1"/>
</dbReference>
<dbReference type="InterPro" id="IPR036412">
    <property type="entry name" value="HAD-like_sf"/>
</dbReference>
<dbReference type="PANTHER" id="PTHR45527">
    <property type="entry name" value="NONRIBOSOMAL PEPTIDE SYNTHETASE"/>
    <property type="match status" value="1"/>
</dbReference>
<evidence type="ECO:0000256" key="1">
    <source>
        <dbReference type="ARBA" id="ARBA00001957"/>
    </source>
</evidence>
<dbReference type="InterPro" id="IPR036736">
    <property type="entry name" value="ACP-like_sf"/>
</dbReference>
<dbReference type="GO" id="GO:0044550">
    <property type="term" value="P:secondary metabolite biosynthetic process"/>
    <property type="evidence" value="ECO:0007669"/>
    <property type="project" value="TreeGrafter"/>
</dbReference>
<dbReference type="FunFam" id="1.10.1200.10:FF:000005">
    <property type="entry name" value="Nonribosomal peptide synthetase 1"/>
    <property type="match status" value="1"/>
</dbReference>
<reference evidence="6 7" key="1">
    <citation type="journal article" date="2015" name="Genome Announc.">
        <title>Draft Genome of the Euendolithic (true boring) Cyanobacterium Mastigocoleus testarum strain BC008.</title>
        <authorList>
            <person name="Guida B.S."/>
            <person name="Garcia-Pichel F."/>
        </authorList>
    </citation>
    <scope>NUCLEOTIDE SEQUENCE [LARGE SCALE GENOMIC DNA]</scope>
    <source>
        <strain evidence="6 7">BC008</strain>
    </source>
</reference>
<feature type="region of interest" description="Disordered" evidence="4">
    <location>
        <begin position="613"/>
        <end position="639"/>
    </location>
</feature>
<protein>
    <recommendedName>
        <fullName evidence="5">Carrier domain-containing protein</fullName>
    </recommendedName>
</protein>
<evidence type="ECO:0000313" key="6">
    <source>
        <dbReference type="EMBL" id="KST68614.1"/>
    </source>
</evidence>
<dbReference type="RefSeq" id="WP_058183486.1">
    <property type="nucleotide sequence ID" value="NZ_LMTZ01000055.1"/>
</dbReference>
<dbReference type="NCBIfam" id="TIGR01681">
    <property type="entry name" value="HAD-SF-IIIC"/>
    <property type="match status" value="1"/>
</dbReference>
<dbReference type="OrthoDB" id="323926at2"/>
<dbReference type="InterPro" id="IPR036514">
    <property type="entry name" value="SGNH_hydro_sf"/>
</dbReference>
<dbReference type="Gene3D" id="3.40.50.1000">
    <property type="entry name" value="HAD superfamily/HAD-like"/>
    <property type="match status" value="1"/>
</dbReference>